<dbReference type="PANTHER" id="PTHR46237">
    <property type="entry name" value="CYTOCHROME B5 REDUCTASE 4 FAMILY MEMBER"/>
    <property type="match status" value="1"/>
</dbReference>
<keyword evidence="2" id="KW-0479">Metal-binding</keyword>
<feature type="region of interest" description="Disordered" evidence="4">
    <location>
        <begin position="1"/>
        <end position="26"/>
    </location>
</feature>
<organism evidence="5 6">
    <name type="scientific">Octopus vulgaris</name>
    <name type="common">Common octopus</name>
    <dbReference type="NCBI Taxonomy" id="6645"/>
    <lineage>
        <taxon>Eukaryota</taxon>
        <taxon>Metazoa</taxon>
        <taxon>Spiralia</taxon>
        <taxon>Lophotrochozoa</taxon>
        <taxon>Mollusca</taxon>
        <taxon>Cephalopoda</taxon>
        <taxon>Coleoidea</taxon>
        <taxon>Octopodiformes</taxon>
        <taxon>Octopoda</taxon>
        <taxon>Incirrata</taxon>
        <taxon>Octopodidae</taxon>
        <taxon>Octopus</taxon>
    </lineage>
</organism>
<dbReference type="InterPro" id="IPR051872">
    <property type="entry name" value="Cytochrome_b5/Flavoprotein_Rdt"/>
</dbReference>
<name>A0AA36BMV2_OCTVU</name>
<dbReference type="GO" id="GO:0046872">
    <property type="term" value="F:metal ion binding"/>
    <property type="evidence" value="ECO:0007669"/>
    <property type="project" value="UniProtKB-KW"/>
</dbReference>
<dbReference type="AlphaFoldDB" id="A0AA36BMV2"/>
<proteinExistence type="predicted"/>
<evidence type="ECO:0000256" key="4">
    <source>
        <dbReference type="SAM" id="MobiDB-lite"/>
    </source>
</evidence>
<sequence length="78" mass="8519">MVPQFPAADSQQRSSSSSASSGGRNKVALKECRSLMDWIRLSRSGEDLTGIGGKVIDVTPEELRKHNTENDAWMAIRG</sequence>
<dbReference type="Proteomes" id="UP001162480">
    <property type="component" value="Chromosome 19"/>
</dbReference>
<keyword evidence="6" id="KW-1185">Reference proteome</keyword>
<protein>
    <submittedName>
        <fullName evidence="5">Uncharacterized protein</fullName>
    </submittedName>
</protein>
<reference evidence="5" key="1">
    <citation type="submission" date="2023-08" db="EMBL/GenBank/DDBJ databases">
        <authorList>
            <person name="Alioto T."/>
            <person name="Alioto T."/>
            <person name="Gomez Garrido J."/>
        </authorList>
    </citation>
    <scope>NUCLEOTIDE SEQUENCE</scope>
</reference>
<keyword evidence="3" id="KW-0408">Iron</keyword>
<evidence type="ECO:0000256" key="2">
    <source>
        <dbReference type="ARBA" id="ARBA00022723"/>
    </source>
</evidence>
<keyword evidence="1" id="KW-0349">Heme</keyword>
<evidence type="ECO:0000256" key="1">
    <source>
        <dbReference type="ARBA" id="ARBA00022617"/>
    </source>
</evidence>
<dbReference type="GO" id="GO:0005737">
    <property type="term" value="C:cytoplasm"/>
    <property type="evidence" value="ECO:0007669"/>
    <property type="project" value="TreeGrafter"/>
</dbReference>
<evidence type="ECO:0000313" key="6">
    <source>
        <dbReference type="Proteomes" id="UP001162480"/>
    </source>
</evidence>
<gene>
    <name evidence="5" type="ORF">OCTVUL_1B013322</name>
</gene>
<evidence type="ECO:0000313" key="5">
    <source>
        <dbReference type="EMBL" id="CAI9737038.1"/>
    </source>
</evidence>
<accession>A0AA36BMV2</accession>
<dbReference type="GO" id="GO:0020037">
    <property type="term" value="F:heme binding"/>
    <property type="evidence" value="ECO:0007669"/>
    <property type="project" value="TreeGrafter"/>
</dbReference>
<feature type="compositionally biased region" description="Low complexity" evidence="4">
    <location>
        <begin position="10"/>
        <end position="24"/>
    </location>
</feature>
<evidence type="ECO:0000256" key="3">
    <source>
        <dbReference type="ARBA" id="ARBA00023004"/>
    </source>
</evidence>
<dbReference type="PANTHER" id="PTHR46237:SF1">
    <property type="entry name" value="CYTOCHROME B5 REDUCTASE 4"/>
    <property type="match status" value="1"/>
</dbReference>
<dbReference type="SUPFAM" id="SSF55856">
    <property type="entry name" value="Cytochrome b5-like heme/steroid binding domain"/>
    <property type="match status" value="1"/>
</dbReference>
<dbReference type="InterPro" id="IPR036400">
    <property type="entry name" value="Cyt_B5-like_heme/steroid_sf"/>
</dbReference>
<dbReference type="EMBL" id="OX597832">
    <property type="protein sequence ID" value="CAI9737038.1"/>
    <property type="molecule type" value="Genomic_DNA"/>
</dbReference>
<dbReference type="GO" id="GO:0004128">
    <property type="term" value="F:cytochrome-b5 reductase activity, acting on NAD(P)H"/>
    <property type="evidence" value="ECO:0007669"/>
    <property type="project" value="TreeGrafter"/>
</dbReference>